<sequence length="36" mass="4200">MVQIPLAIEKSLRFSWNDALLALQRSLPWRQTDSSQ</sequence>
<dbReference type="Proteomes" id="UP000008177">
    <property type="component" value="Unplaced contigs"/>
</dbReference>
<gene>
    <name evidence="1" type="ORF">BofuT4_uP025550.1</name>
</gene>
<evidence type="ECO:0000313" key="1">
    <source>
        <dbReference type="EMBL" id="CCD50156.1"/>
    </source>
</evidence>
<dbReference type="EMBL" id="FQ790323">
    <property type="protein sequence ID" value="CCD50156.1"/>
    <property type="molecule type" value="Genomic_DNA"/>
</dbReference>
<dbReference type="HOGENOM" id="CLU_3359572_0_0_1"/>
<accession>G2YEF8</accession>
<reference evidence="2" key="1">
    <citation type="journal article" date="2011" name="PLoS Genet.">
        <title>Genomic analysis of the necrotrophic fungal pathogens Sclerotinia sclerotiorum and Botrytis cinerea.</title>
        <authorList>
            <person name="Amselem J."/>
            <person name="Cuomo C.A."/>
            <person name="van Kan J.A."/>
            <person name="Viaud M."/>
            <person name="Benito E.P."/>
            <person name="Couloux A."/>
            <person name="Coutinho P.M."/>
            <person name="de Vries R.P."/>
            <person name="Dyer P.S."/>
            <person name="Fillinger S."/>
            <person name="Fournier E."/>
            <person name="Gout L."/>
            <person name="Hahn M."/>
            <person name="Kohn L."/>
            <person name="Lapalu N."/>
            <person name="Plummer K.M."/>
            <person name="Pradier J.M."/>
            <person name="Quevillon E."/>
            <person name="Sharon A."/>
            <person name="Simon A."/>
            <person name="ten Have A."/>
            <person name="Tudzynski B."/>
            <person name="Tudzynski P."/>
            <person name="Wincker P."/>
            <person name="Andrew M."/>
            <person name="Anthouard V."/>
            <person name="Beever R.E."/>
            <person name="Beffa R."/>
            <person name="Benoit I."/>
            <person name="Bouzid O."/>
            <person name="Brault B."/>
            <person name="Chen Z."/>
            <person name="Choquer M."/>
            <person name="Collemare J."/>
            <person name="Cotton P."/>
            <person name="Danchin E.G."/>
            <person name="Da Silva C."/>
            <person name="Gautier A."/>
            <person name="Giraud C."/>
            <person name="Giraud T."/>
            <person name="Gonzalez C."/>
            <person name="Grossetete S."/>
            <person name="Guldener U."/>
            <person name="Henrissat B."/>
            <person name="Howlett B.J."/>
            <person name="Kodira C."/>
            <person name="Kretschmer M."/>
            <person name="Lappartient A."/>
            <person name="Leroch M."/>
            <person name="Levis C."/>
            <person name="Mauceli E."/>
            <person name="Neuveglise C."/>
            <person name="Oeser B."/>
            <person name="Pearson M."/>
            <person name="Poulain J."/>
            <person name="Poussereau N."/>
            <person name="Quesneville H."/>
            <person name="Rascle C."/>
            <person name="Schumacher J."/>
            <person name="Segurens B."/>
            <person name="Sexton A."/>
            <person name="Silva E."/>
            <person name="Sirven C."/>
            <person name="Soanes D.M."/>
            <person name="Talbot N.J."/>
            <person name="Templeton M."/>
            <person name="Yandava C."/>
            <person name="Yarden O."/>
            <person name="Zeng Q."/>
            <person name="Rollins J.A."/>
            <person name="Lebrun M.H."/>
            <person name="Dickman M."/>
        </authorList>
    </citation>
    <scope>NUCLEOTIDE SEQUENCE [LARGE SCALE GENOMIC DNA]</scope>
    <source>
        <strain evidence="2">T4</strain>
    </source>
</reference>
<protein>
    <submittedName>
        <fullName evidence="1">Uncharacterized protein</fullName>
    </submittedName>
</protein>
<evidence type="ECO:0000313" key="2">
    <source>
        <dbReference type="Proteomes" id="UP000008177"/>
    </source>
</evidence>
<dbReference type="AlphaFoldDB" id="G2YEF8"/>
<organism evidence="1 2">
    <name type="scientific">Botryotinia fuckeliana (strain T4)</name>
    <name type="common">Noble rot fungus</name>
    <name type="synonym">Botrytis cinerea</name>
    <dbReference type="NCBI Taxonomy" id="999810"/>
    <lineage>
        <taxon>Eukaryota</taxon>
        <taxon>Fungi</taxon>
        <taxon>Dikarya</taxon>
        <taxon>Ascomycota</taxon>
        <taxon>Pezizomycotina</taxon>
        <taxon>Leotiomycetes</taxon>
        <taxon>Helotiales</taxon>
        <taxon>Sclerotiniaceae</taxon>
        <taxon>Botrytis</taxon>
    </lineage>
</organism>
<proteinExistence type="predicted"/>
<dbReference type="InParanoid" id="G2YEF8"/>
<name>G2YEF8_BOTF4</name>